<evidence type="ECO:0000256" key="1">
    <source>
        <dbReference type="SAM" id="MobiDB-lite"/>
    </source>
</evidence>
<dbReference type="SUPFAM" id="SSF55729">
    <property type="entry name" value="Acyl-CoA N-acyltransferases (Nat)"/>
    <property type="match status" value="1"/>
</dbReference>
<gene>
    <name evidence="3" type="ORF">GCM10010502_20810</name>
</gene>
<evidence type="ECO:0000313" key="3">
    <source>
        <dbReference type="EMBL" id="GGU69466.1"/>
    </source>
</evidence>
<proteinExistence type="predicted"/>
<dbReference type="Proteomes" id="UP000610124">
    <property type="component" value="Unassembled WGS sequence"/>
</dbReference>
<dbReference type="GO" id="GO:0016747">
    <property type="term" value="F:acyltransferase activity, transferring groups other than amino-acyl groups"/>
    <property type="evidence" value="ECO:0007669"/>
    <property type="project" value="InterPro"/>
</dbReference>
<dbReference type="InterPro" id="IPR016181">
    <property type="entry name" value="Acyl_CoA_acyltransferase"/>
</dbReference>
<comment type="caution">
    <text evidence="3">The sequence shown here is derived from an EMBL/GenBank/DDBJ whole genome shotgun (WGS) entry which is preliminary data.</text>
</comment>
<feature type="region of interest" description="Disordered" evidence="1">
    <location>
        <begin position="77"/>
        <end position="110"/>
    </location>
</feature>
<accession>A0A8H9HJA9</accession>
<evidence type="ECO:0000259" key="2">
    <source>
        <dbReference type="PROSITE" id="PS51186"/>
    </source>
</evidence>
<sequence>MRTGCGKAETGWVTSYRNCGLTWQDWGRHPPGEGHPRGPPHFAAVFRRRIPSRLAVPRPGPKVAQWGRGELARVSGQFGTSVGTMTTGSTATDRPAPTAAQTPAPGPVPSAEALAEAPVRQARNSAAFWAAIGRSRGHRVVRRRSFVAVDGDERAGLRILIQEPGLDPDELAELSEFARRAVGPVNAEDPFSTTDLSHLGMRNWQMPVMLRPPAPVGEPALDVVRVRRPEDLKEAERVVIAGFGLTGFEPYRPGELFPMALIDQPGVDVFVARYEGVAAGACVRLVHDGVASHYWVGTSPQLRSRGAGRAVMLASLAGLASLPATLTASKLGRPLYESLGYTAAAPATWWASPQPVALV</sequence>
<dbReference type="PROSITE" id="PS51186">
    <property type="entry name" value="GNAT"/>
    <property type="match status" value="1"/>
</dbReference>
<feature type="compositionally biased region" description="Low complexity" evidence="1">
    <location>
        <begin position="79"/>
        <end position="103"/>
    </location>
</feature>
<organism evidence="3 4">
    <name type="scientific">Kitasatospora aureofaciens</name>
    <name type="common">Streptomyces aureofaciens</name>
    <dbReference type="NCBI Taxonomy" id="1894"/>
    <lineage>
        <taxon>Bacteria</taxon>
        <taxon>Bacillati</taxon>
        <taxon>Actinomycetota</taxon>
        <taxon>Actinomycetes</taxon>
        <taxon>Kitasatosporales</taxon>
        <taxon>Streptomycetaceae</taxon>
        <taxon>Kitasatospora</taxon>
    </lineage>
</organism>
<dbReference type="AlphaFoldDB" id="A0A8H9HJA9"/>
<name>A0A8H9HJA9_KITAU</name>
<reference evidence="3" key="1">
    <citation type="journal article" date="2014" name="Int. J. Syst. Evol. Microbiol.">
        <title>Complete genome sequence of Corynebacterium casei LMG S-19264T (=DSM 44701T), isolated from a smear-ripened cheese.</title>
        <authorList>
            <consortium name="US DOE Joint Genome Institute (JGI-PGF)"/>
            <person name="Walter F."/>
            <person name="Albersmeier A."/>
            <person name="Kalinowski J."/>
            <person name="Ruckert C."/>
        </authorList>
    </citation>
    <scope>NUCLEOTIDE SEQUENCE</scope>
    <source>
        <strain evidence="3">JCM 4434</strain>
    </source>
</reference>
<dbReference type="EMBL" id="BMUB01000004">
    <property type="protein sequence ID" value="GGU69466.1"/>
    <property type="molecule type" value="Genomic_DNA"/>
</dbReference>
<evidence type="ECO:0000313" key="4">
    <source>
        <dbReference type="Proteomes" id="UP000610124"/>
    </source>
</evidence>
<dbReference type="Gene3D" id="3.40.630.30">
    <property type="match status" value="1"/>
</dbReference>
<feature type="domain" description="N-acetyltransferase" evidence="2">
    <location>
        <begin position="222"/>
        <end position="359"/>
    </location>
</feature>
<dbReference type="InterPro" id="IPR000182">
    <property type="entry name" value="GNAT_dom"/>
</dbReference>
<reference evidence="3" key="2">
    <citation type="submission" date="2020-09" db="EMBL/GenBank/DDBJ databases">
        <authorList>
            <person name="Sun Q."/>
            <person name="Ohkuma M."/>
        </authorList>
    </citation>
    <scope>NUCLEOTIDE SEQUENCE</scope>
    <source>
        <strain evidence="3">JCM 4434</strain>
    </source>
</reference>
<protein>
    <recommendedName>
        <fullName evidence="2">N-acetyltransferase domain-containing protein</fullName>
    </recommendedName>
</protein>